<accession>A0A3B0A5Y8</accession>
<keyword evidence="2" id="KW-1185">Reference proteome</keyword>
<gene>
    <name evidence="1" type="ORF">D7193_11220</name>
</gene>
<name>A0A3B0A5Y8_9ACTN</name>
<dbReference type="RefSeq" id="WP_120779454.1">
    <property type="nucleotide sequence ID" value="NZ_JBHLUP010000002.1"/>
</dbReference>
<sequence length="59" mass="6512">MKTFTRIGDALLNRLARRMQADAACIFSGWAGPCVVGTSGCRVQCLANYDNCPSRWVCR</sequence>
<comment type="caution">
    <text evidence="1">The sequence shown here is derived from an EMBL/GenBank/DDBJ whole genome shotgun (WGS) entry which is preliminary data.</text>
</comment>
<dbReference type="EMBL" id="RBAN01000002">
    <property type="protein sequence ID" value="RKN55266.1"/>
    <property type="molecule type" value="Genomic_DNA"/>
</dbReference>
<reference evidence="1 2" key="1">
    <citation type="journal article" date="2015" name="Int. J. Syst. Evol. Microbiol.">
        <title>Micromonospora costi sp. nov., isolated from a leaf of Costus speciosus.</title>
        <authorList>
            <person name="Thawai C."/>
        </authorList>
    </citation>
    <scope>NUCLEOTIDE SEQUENCE [LARGE SCALE GENOMIC DNA]</scope>
    <source>
        <strain evidence="1 2">CS1-12</strain>
    </source>
</reference>
<proteinExistence type="predicted"/>
<evidence type="ECO:0000313" key="2">
    <source>
        <dbReference type="Proteomes" id="UP000279968"/>
    </source>
</evidence>
<protein>
    <submittedName>
        <fullName evidence="1">Uncharacterized protein</fullName>
    </submittedName>
</protein>
<evidence type="ECO:0000313" key="1">
    <source>
        <dbReference type="EMBL" id="RKN55266.1"/>
    </source>
</evidence>
<organism evidence="1 2">
    <name type="scientific">Micromonospora costi</name>
    <dbReference type="NCBI Taxonomy" id="1530042"/>
    <lineage>
        <taxon>Bacteria</taxon>
        <taxon>Bacillati</taxon>
        <taxon>Actinomycetota</taxon>
        <taxon>Actinomycetes</taxon>
        <taxon>Micromonosporales</taxon>
        <taxon>Micromonosporaceae</taxon>
        <taxon>Micromonospora</taxon>
    </lineage>
</organism>
<dbReference type="AlphaFoldDB" id="A0A3B0A5Y8"/>
<dbReference type="Proteomes" id="UP000279968">
    <property type="component" value="Unassembled WGS sequence"/>
</dbReference>